<dbReference type="PROSITE" id="PS50076">
    <property type="entry name" value="DNAJ_2"/>
    <property type="match status" value="1"/>
</dbReference>
<evidence type="ECO:0000256" key="2">
    <source>
        <dbReference type="SAM" id="MobiDB-lite"/>
    </source>
</evidence>
<sequence length="387" mass="44098">MSGMRYSGPMKAAQAVQILALAAEDDFEDAKKKYRKLMGQFHPDAAGVEKSEQVQQEYVRRSQEINEAYRVIREVWESGEWERVRNVCLEMAEEPISGRSGLSASEMWSSGQSRSKRAAKSPSWCPYQNGKENETAFCERNIYCHYSMKTESETPLYYKAARGRYYWNPEEEAFSLFLTSLHHASKELLEQAEEQWMASGGHDRVGTNLRSRRERQEGGGLSSEERFARQARLVQLLAGQFLHPVKTLQTLSEPVQTDKNGRPIYHFQAFLGSGPYGTYGKQVAGLKAGDWLFPESFQGSKIMVKTEDGKSLGHLSFAEDWLYFCLIPLLKKRHGQIKMVVRQVQNGRKNGRRQPVAEIDLYFRMEAGASWHADSDGNLEIAKILSL</sequence>
<evidence type="ECO:0000313" key="4">
    <source>
        <dbReference type="EMBL" id="MEQ2562849.1"/>
    </source>
</evidence>
<dbReference type="CDD" id="cd06257">
    <property type="entry name" value="DnaJ"/>
    <property type="match status" value="1"/>
</dbReference>
<dbReference type="EMBL" id="JBBMFJ010000010">
    <property type="protein sequence ID" value="MEQ2562849.1"/>
    <property type="molecule type" value="Genomic_DNA"/>
</dbReference>
<proteinExistence type="predicted"/>
<name>A0ABV1HKK0_9FIRM</name>
<gene>
    <name evidence="4" type="ORF">WMO41_06690</name>
</gene>
<comment type="caution">
    <text evidence="4">The sequence shown here is derived from an EMBL/GenBank/DDBJ whole genome shotgun (WGS) entry which is preliminary data.</text>
</comment>
<feature type="compositionally biased region" description="Polar residues" evidence="2">
    <location>
        <begin position="102"/>
        <end position="113"/>
    </location>
</feature>
<evidence type="ECO:0000259" key="3">
    <source>
        <dbReference type="PROSITE" id="PS50076"/>
    </source>
</evidence>
<evidence type="ECO:0000256" key="1">
    <source>
        <dbReference type="ARBA" id="ARBA00022705"/>
    </source>
</evidence>
<dbReference type="SUPFAM" id="SSF46565">
    <property type="entry name" value="Chaperone J-domain"/>
    <property type="match status" value="1"/>
</dbReference>
<dbReference type="InterPro" id="IPR001623">
    <property type="entry name" value="DnaJ_domain"/>
</dbReference>
<dbReference type="Gene3D" id="1.10.287.110">
    <property type="entry name" value="DnaJ domain"/>
    <property type="match status" value="1"/>
</dbReference>
<keyword evidence="5" id="KW-1185">Reference proteome</keyword>
<accession>A0ABV1HKK0</accession>
<dbReference type="InterPro" id="IPR036869">
    <property type="entry name" value="J_dom_sf"/>
</dbReference>
<feature type="region of interest" description="Disordered" evidence="2">
    <location>
        <begin position="199"/>
        <end position="222"/>
    </location>
</feature>
<dbReference type="Proteomes" id="UP001437460">
    <property type="component" value="Unassembled WGS sequence"/>
</dbReference>
<feature type="domain" description="J" evidence="3">
    <location>
        <begin position="14"/>
        <end position="85"/>
    </location>
</feature>
<evidence type="ECO:0000313" key="5">
    <source>
        <dbReference type="Proteomes" id="UP001437460"/>
    </source>
</evidence>
<keyword evidence="1" id="KW-0235">DNA replication</keyword>
<feature type="region of interest" description="Disordered" evidence="2">
    <location>
        <begin position="102"/>
        <end position="123"/>
    </location>
</feature>
<reference evidence="4 5" key="1">
    <citation type="submission" date="2024-03" db="EMBL/GenBank/DDBJ databases">
        <title>Human intestinal bacterial collection.</title>
        <authorList>
            <person name="Pauvert C."/>
            <person name="Hitch T.C.A."/>
            <person name="Clavel T."/>
        </authorList>
    </citation>
    <scope>NUCLEOTIDE SEQUENCE [LARGE SCALE GENOMIC DNA]</scope>
    <source>
        <strain evidence="4 5">CLA-AP-H27</strain>
    </source>
</reference>
<protein>
    <submittedName>
        <fullName evidence="4">J domain-containing protein</fullName>
    </submittedName>
</protein>
<organism evidence="4 5">
    <name type="scientific">Ventrimonas faecis</name>
    <dbReference type="NCBI Taxonomy" id="3133170"/>
    <lineage>
        <taxon>Bacteria</taxon>
        <taxon>Bacillati</taxon>
        <taxon>Bacillota</taxon>
        <taxon>Clostridia</taxon>
        <taxon>Lachnospirales</taxon>
        <taxon>Lachnospiraceae</taxon>
        <taxon>Ventrimonas</taxon>
    </lineage>
</organism>